<dbReference type="RefSeq" id="WP_078347419.1">
    <property type="nucleotide sequence ID" value="NZ_MBTF01000005.1"/>
</dbReference>
<evidence type="ECO:0000313" key="8">
    <source>
        <dbReference type="Proteomes" id="UP000189739"/>
    </source>
</evidence>
<dbReference type="PROSITE" id="PS51296">
    <property type="entry name" value="RIESKE"/>
    <property type="match status" value="1"/>
</dbReference>
<comment type="caution">
    <text evidence="7">The sequence shown here is derived from an EMBL/GenBank/DDBJ whole genome shotgun (WGS) entry which is preliminary data.</text>
</comment>
<dbReference type="AlphaFoldDB" id="A0A1S9PIF6"/>
<feature type="domain" description="Rieske" evidence="6">
    <location>
        <begin position="60"/>
        <end position="135"/>
    </location>
</feature>
<accession>A0A1S9PIF6</accession>
<evidence type="ECO:0000256" key="3">
    <source>
        <dbReference type="ARBA" id="ARBA00023004"/>
    </source>
</evidence>
<dbReference type="InterPro" id="IPR036922">
    <property type="entry name" value="Rieske_2Fe-2S_sf"/>
</dbReference>
<keyword evidence="5" id="KW-0812">Transmembrane</keyword>
<dbReference type="EMBL" id="MBTF01000005">
    <property type="protein sequence ID" value="OOQ60719.1"/>
    <property type="molecule type" value="Genomic_DNA"/>
</dbReference>
<keyword evidence="1" id="KW-0001">2Fe-2S</keyword>
<evidence type="ECO:0000256" key="4">
    <source>
        <dbReference type="ARBA" id="ARBA00023014"/>
    </source>
</evidence>
<organism evidence="7 8">
    <name type="scientific">Mucilaginibacter pedocola</name>
    <dbReference type="NCBI Taxonomy" id="1792845"/>
    <lineage>
        <taxon>Bacteria</taxon>
        <taxon>Pseudomonadati</taxon>
        <taxon>Bacteroidota</taxon>
        <taxon>Sphingobacteriia</taxon>
        <taxon>Sphingobacteriales</taxon>
        <taxon>Sphingobacteriaceae</taxon>
        <taxon>Mucilaginibacter</taxon>
    </lineage>
</organism>
<dbReference type="GO" id="GO:0046872">
    <property type="term" value="F:metal ion binding"/>
    <property type="evidence" value="ECO:0007669"/>
    <property type="project" value="UniProtKB-KW"/>
</dbReference>
<sequence>MRQALIIFFAAMLFTACGKVEGVVPSVPVNFRASRTDPRFTALNSVGGSVVISGYGVAGLLLYKQADGTISCYDRCSSYQPEKLCAITPDETGFTATDPCSGAKFSLSDGSPVKAPATKYLRSYLVNTTQFEIFVSN</sequence>
<keyword evidence="4" id="KW-0411">Iron-sulfur</keyword>
<keyword evidence="5" id="KW-0472">Membrane</keyword>
<keyword evidence="3" id="KW-0408">Iron</keyword>
<evidence type="ECO:0000256" key="1">
    <source>
        <dbReference type="ARBA" id="ARBA00022714"/>
    </source>
</evidence>
<keyword evidence="8" id="KW-1185">Reference proteome</keyword>
<name>A0A1S9PIF6_9SPHI</name>
<dbReference type="PROSITE" id="PS51257">
    <property type="entry name" value="PROKAR_LIPOPROTEIN"/>
    <property type="match status" value="1"/>
</dbReference>
<dbReference type="InterPro" id="IPR017941">
    <property type="entry name" value="Rieske_2Fe-2S"/>
</dbReference>
<evidence type="ECO:0000259" key="6">
    <source>
        <dbReference type="PROSITE" id="PS51296"/>
    </source>
</evidence>
<protein>
    <recommendedName>
        <fullName evidence="6">Rieske domain-containing protein</fullName>
    </recommendedName>
</protein>
<keyword evidence="5" id="KW-1133">Transmembrane helix</keyword>
<reference evidence="7 8" key="1">
    <citation type="submission" date="2016-07" db="EMBL/GenBank/DDBJ databases">
        <title>Genomic analysis of zinc-resistant bacterium Mucilaginibacter pedocola TBZ30.</title>
        <authorList>
            <person name="Huang J."/>
            <person name="Tang J."/>
        </authorList>
    </citation>
    <scope>NUCLEOTIDE SEQUENCE [LARGE SCALE GENOMIC DNA]</scope>
    <source>
        <strain evidence="7 8">TBZ30</strain>
    </source>
</reference>
<evidence type="ECO:0000256" key="2">
    <source>
        <dbReference type="ARBA" id="ARBA00022723"/>
    </source>
</evidence>
<dbReference type="STRING" id="1792845.BC343_24310"/>
<dbReference type="Gene3D" id="2.102.10.10">
    <property type="entry name" value="Rieske [2Fe-2S] iron-sulphur domain"/>
    <property type="match status" value="1"/>
</dbReference>
<keyword evidence="2" id="KW-0479">Metal-binding</keyword>
<dbReference type="OrthoDB" id="1201186at2"/>
<dbReference type="Proteomes" id="UP000189739">
    <property type="component" value="Unassembled WGS sequence"/>
</dbReference>
<gene>
    <name evidence="7" type="ORF">BC343_24310</name>
</gene>
<evidence type="ECO:0000256" key="5">
    <source>
        <dbReference type="SAM" id="Phobius"/>
    </source>
</evidence>
<proteinExistence type="predicted"/>
<evidence type="ECO:0000313" key="7">
    <source>
        <dbReference type="EMBL" id="OOQ60719.1"/>
    </source>
</evidence>
<feature type="transmembrane region" description="Helical" evidence="5">
    <location>
        <begin position="42"/>
        <end position="63"/>
    </location>
</feature>
<dbReference type="GO" id="GO:0051537">
    <property type="term" value="F:2 iron, 2 sulfur cluster binding"/>
    <property type="evidence" value="ECO:0007669"/>
    <property type="project" value="UniProtKB-KW"/>
</dbReference>